<keyword evidence="2" id="KW-1185">Reference proteome</keyword>
<protein>
    <submittedName>
        <fullName evidence="1">Uncharacterized protein</fullName>
    </submittedName>
</protein>
<dbReference type="EMBL" id="CM047903">
    <property type="protein sequence ID" value="KAJ0091907.1"/>
    <property type="molecule type" value="Genomic_DNA"/>
</dbReference>
<evidence type="ECO:0000313" key="2">
    <source>
        <dbReference type="Proteomes" id="UP001164250"/>
    </source>
</evidence>
<sequence length="63" mass="7057">MFLKVKLQWNVVIPAENLDAKGLMLRKSIGRFSCKKATKDLGYYLAVTTLESIGQGRVRQNTG</sequence>
<name>A0ACC1AYX4_9ROSI</name>
<gene>
    <name evidence="1" type="ORF">Patl1_25258</name>
</gene>
<accession>A0ACC1AYX4</accession>
<reference evidence="2" key="1">
    <citation type="journal article" date="2023" name="G3 (Bethesda)">
        <title>Genome assembly and association tests identify interacting loci associated with vigor, precocity, and sex in interspecific pistachio rootstocks.</title>
        <authorList>
            <person name="Palmer W."/>
            <person name="Jacygrad E."/>
            <person name="Sagayaradj S."/>
            <person name="Cavanaugh K."/>
            <person name="Han R."/>
            <person name="Bertier L."/>
            <person name="Beede B."/>
            <person name="Kafkas S."/>
            <person name="Golino D."/>
            <person name="Preece J."/>
            <person name="Michelmore R."/>
        </authorList>
    </citation>
    <scope>NUCLEOTIDE SEQUENCE [LARGE SCALE GENOMIC DNA]</scope>
</reference>
<proteinExistence type="predicted"/>
<comment type="caution">
    <text evidence="1">The sequence shown here is derived from an EMBL/GenBank/DDBJ whole genome shotgun (WGS) entry which is preliminary data.</text>
</comment>
<organism evidence="1 2">
    <name type="scientific">Pistacia atlantica</name>
    <dbReference type="NCBI Taxonomy" id="434234"/>
    <lineage>
        <taxon>Eukaryota</taxon>
        <taxon>Viridiplantae</taxon>
        <taxon>Streptophyta</taxon>
        <taxon>Embryophyta</taxon>
        <taxon>Tracheophyta</taxon>
        <taxon>Spermatophyta</taxon>
        <taxon>Magnoliopsida</taxon>
        <taxon>eudicotyledons</taxon>
        <taxon>Gunneridae</taxon>
        <taxon>Pentapetalae</taxon>
        <taxon>rosids</taxon>
        <taxon>malvids</taxon>
        <taxon>Sapindales</taxon>
        <taxon>Anacardiaceae</taxon>
        <taxon>Pistacia</taxon>
    </lineage>
</organism>
<evidence type="ECO:0000313" key="1">
    <source>
        <dbReference type="EMBL" id="KAJ0091907.1"/>
    </source>
</evidence>
<dbReference type="Proteomes" id="UP001164250">
    <property type="component" value="Chromosome 7"/>
</dbReference>